<dbReference type="RefSeq" id="WP_264138622.1">
    <property type="nucleotide sequence ID" value="NZ_JAOYOD010000001.1"/>
</dbReference>
<dbReference type="EMBL" id="JAOYOD010000001">
    <property type="protein sequence ID" value="MCV9387804.1"/>
    <property type="molecule type" value="Genomic_DNA"/>
</dbReference>
<dbReference type="Proteomes" id="UP001300692">
    <property type="component" value="Unassembled WGS sequence"/>
</dbReference>
<reference evidence="1 2" key="1">
    <citation type="submission" date="2022-10" db="EMBL/GenBank/DDBJ databases">
        <title>Comparative genomics and taxonomic characterization of three novel marine species of genus Reichenbachiella exhibiting antioxidant and polysaccharide degradation activities.</title>
        <authorList>
            <person name="Muhammad N."/>
            <person name="Lee Y.-J."/>
            <person name="Ko J."/>
            <person name="Kim S.-G."/>
        </authorList>
    </citation>
    <scope>NUCLEOTIDE SEQUENCE [LARGE SCALE GENOMIC DNA]</scope>
    <source>
        <strain evidence="1 2">ABR2-5</strain>
    </source>
</reference>
<proteinExistence type="predicted"/>
<accession>A0ABT3CWB2</accession>
<evidence type="ECO:0000313" key="2">
    <source>
        <dbReference type="Proteomes" id="UP001300692"/>
    </source>
</evidence>
<organism evidence="1 2">
    <name type="scientific">Reichenbachiella ulvae</name>
    <dbReference type="NCBI Taxonomy" id="2980104"/>
    <lineage>
        <taxon>Bacteria</taxon>
        <taxon>Pseudomonadati</taxon>
        <taxon>Bacteroidota</taxon>
        <taxon>Cytophagia</taxon>
        <taxon>Cytophagales</taxon>
        <taxon>Reichenbachiellaceae</taxon>
        <taxon>Reichenbachiella</taxon>
    </lineage>
</organism>
<name>A0ABT3CWB2_9BACT</name>
<protein>
    <submittedName>
        <fullName evidence="1">Uncharacterized protein</fullName>
    </submittedName>
</protein>
<evidence type="ECO:0000313" key="1">
    <source>
        <dbReference type="EMBL" id="MCV9387804.1"/>
    </source>
</evidence>
<comment type="caution">
    <text evidence="1">The sequence shown here is derived from an EMBL/GenBank/DDBJ whole genome shotgun (WGS) entry which is preliminary data.</text>
</comment>
<sequence>MEESTEIVEVPLEVGNSDFNQGVNLSGVQGAYSSNHLDTTSWVSIDISINSDQIMFNGKIVLVEDLQRLISENAYSPNEIVSLRVDANQTMDVVNQVQIELRRLNMRKINYITQNPKGGMVQSRWLLMPSVFTIPDFEKEPNARQYVSGMFVRLDSETINETQKKVKEFVETQIADNNSNYLVDASFVSNSRFVDYLNNLLHLQEAFDQIYEERAQNMFRKGLNGLTDEEFNEVRKRVPISILLSCIQP</sequence>
<keyword evidence="2" id="KW-1185">Reference proteome</keyword>
<gene>
    <name evidence="1" type="ORF">N7U62_14065</name>
</gene>